<dbReference type="EMBL" id="BAABIK010000009">
    <property type="protein sequence ID" value="GAA4939360.1"/>
    <property type="molecule type" value="Genomic_DNA"/>
</dbReference>
<dbReference type="InterPro" id="IPR027843">
    <property type="entry name" value="DUF4440"/>
</dbReference>
<dbReference type="SUPFAM" id="SSF54427">
    <property type="entry name" value="NTF2-like"/>
    <property type="match status" value="1"/>
</dbReference>
<evidence type="ECO:0000256" key="1">
    <source>
        <dbReference type="SAM" id="MobiDB-lite"/>
    </source>
</evidence>
<feature type="domain" description="DUF4440" evidence="2">
    <location>
        <begin position="40"/>
        <end position="145"/>
    </location>
</feature>
<dbReference type="Proteomes" id="UP001499993">
    <property type="component" value="Unassembled WGS sequence"/>
</dbReference>
<evidence type="ECO:0000313" key="4">
    <source>
        <dbReference type="Proteomes" id="UP001499993"/>
    </source>
</evidence>
<evidence type="ECO:0000259" key="2">
    <source>
        <dbReference type="Pfam" id="PF14534"/>
    </source>
</evidence>
<organism evidence="3 4">
    <name type="scientific">Streptomonospora halophila</name>
    <dbReference type="NCBI Taxonomy" id="427369"/>
    <lineage>
        <taxon>Bacteria</taxon>
        <taxon>Bacillati</taxon>
        <taxon>Actinomycetota</taxon>
        <taxon>Actinomycetes</taxon>
        <taxon>Streptosporangiales</taxon>
        <taxon>Nocardiopsidaceae</taxon>
        <taxon>Streptomonospora</taxon>
    </lineage>
</organism>
<sequence>MTSGHHAANPEHGSTDPTSDPTPDPDSDAASDPGSLKAELLELEHRGWRSLCDGTGSEVYGSLMTEDGVMVLAHGEVFDRPTVVASLRHAPPWSGYEITDERLVGLGPGSAALVYRATAYREDPGSEFTALMSSAYTRRDGTWRLALYQQTPVPPPARGAEGA</sequence>
<proteinExistence type="predicted"/>
<accession>A0ABP9GDN6</accession>
<dbReference type="Gene3D" id="3.10.450.50">
    <property type="match status" value="1"/>
</dbReference>
<keyword evidence="4" id="KW-1185">Reference proteome</keyword>
<feature type="region of interest" description="Disordered" evidence="1">
    <location>
        <begin position="1"/>
        <end position="37"/>
    </location>
</feature>
<comment type="caution">
    <text evidence="3">The sequence shown here is derived from an EMBL/GenBank/DDBJ whole genome shotgun (WGS) entry which is preliminary data.</text>
</comment>
<dbReference type="Pfam" id="PF14534">
    <property type="entry name" value="DUF4440"/>
    <property type="match status" value="1"/>
</dbReference>
<reference evidence="4" key="1">
    <citation type="journal article" date="2019" name="Int. J. Syst. Evol. Microbiol.">
        <title>The Global Catalogue of Microorganisms (GCM) 10K type strain sequencing project: providing services to taxonomists for standard genome sequencing and annotation.</title>
        <authorList>
            <consortium name="The Broad Institute Genomics Platform"/>
            <consortium name="The Broad Institute Genome Sequencing Center for Infectious Disease"/>
            <person name="Wu L."/>
            <person name="Ma J."/>
        </authorList>
    </citation>
    <scope>NUCLEOTIDE SEQUENCE [LARGE SCALE GENOMIC DNA]</scope>
    <source>
        <strain evidence="4">JCM 18123</strain>
    </source>
</reference>
<dbReference type="RefSeq" id="WP_344142637.1">
    <property type="nucleotide sequence ID" value="NZ_BAABIK010000009.1"/>
</dbReference>
<evidence type="ECO:0000313" key="3">
    <source>
        <dbReference type="EMBL" id="GAA4939360.1"/>
    </source>
</evidence>
<name>A0ABP9GDN6_9ACTN</name>
<protein>
    <recommendedName>
        <fullName evidence="2">DUF4440 domain-containing protein</fullName>
    </recommendedName>
</protein>
<gene>
    <name evidence="3" type="ORF">GCM10023224_21030</name>
</gene>
<dbReference type="InterPro" id="IPR032710">
    <property type="entry name" value="NTF2-like_dom_sf"/>
</dbReference>